<protein>
    <submittedName>
        <fullName evidence="2">Alpha/beta fold hydrolase</fullName>
    </submittedName>
</protein>
<dbReference type="Pfam" id="PF12697">
    <property type="entry name" value="Abhydrolase_6"/>
    <property type="match status" value="1"/>
</dbReference>
<dbReference type="PANTHER" id="PTHR43798:SF5">
    <property type="entry name" value="MONOACYLGLYCEROL LIPASE ABHD6"/>
    <property type="match status" value="1"/>
</dbReference>
<organism evidence="2 3">
    <name type="scientific">Nocardioides ganghwensis</name>
    <dbReference type="NCBI Taxonomy" id="252230"/>
    <lineage>
        <taxon>Bacteria</taxon>
        <taxon>Bacillati</taxon>
        <taxon>Actinomycetota</taxon>
        <taxon>Actinomycetes</taxon>
        <taxon>Propionibacteriales</taxon>
        <taxon>Nocardioidaceae</taxon>
        <taxon>Nocardioides</taxon>
    </lineage>
</organism>
<dbReference type="GO" id="GO:0016020">
    <property type="term" value="C:membrane"/>
    <property type="evidence" value="ECO:0007669"/>
    <property type="project" value="TreeGrafter"/>
</dbReference>
<evidence type="ECO:0000313" key="3">
    <source>
        <dbReference type="Proteomes" id="UP000293291"/>
    </source>
</evidence>
<feature type="domain" description="AB hydrolase-1" evidence="1">
    <location>
        <begin position="60"/>
        <end position="291"/>
    </location>
</feature>
<dbReference type="Gene3D" id="3.40.50.1820">
    <property type="entry name" value="alpha/beta hydrolase"/>
    <property type="match status" value="1"/>
</dbReference>
<dbReference type="GO" id="GO:0046464">
    <property type="term" value="P:acylglycerol catabolic process"/>
    <property type="evidence" value="ECO:0007669"/>
    <property type="project" value="TreeGrafter"/>
</dbReference>
<evidence type="ECO:0000259" key="1">
    <source>
        <dbReference type="Pfam" id="PF12697"/>
    </source>
</evidence>
<dbReference type="AlphaFoldDB" id="A0A4Q2SBR1"/>
<dbReference type="OrthoDB" id="27092at2"/>
<evidence type="ECO:0000313" key="2">
    <source>
        <dbReference type="EMBL" id="RYB99157.1"/>
    </source>
</evidence>
<dbReference type="RefSeq" id="WP_129456360.1">
    <property type="nucleotide sequence ID" value="NZ_JACXYX010000001.1"/>
</dbReference>
<comment type="caution">
    <text evidence="2">The sequence shown here is derived from an EMBL/GenBank/DDBJ whole genome shotgun (WGS) entry which is preliminary data.</text>
</comment>
<dbReference type="Proteomes" id="UP000293291">
    <property type="component" value="Unassembled WGS sequence"/>
</dbReference>
<keyword evidence="3" id="KW-1185">Reference proteome</keyword>
<dbReference type="InterPro" id="IPR050266">
    <property type="entry name" value="AB_hydrolase_sf"/>
</dbReference>
<sequence>MKDLVDQAAGSSRRTTLAGRAYAAATAAEARAYGLRERRVDVGDCSLALLEGGPVDAPAVVLIHGYSADRVVWVRFARHLLRDHRVVVPELAGHGATGFTSGAGHSAPAQAARVATLLERLGIDAAHVAGNSMGGFVAATLAVQHPERVRSLLLSDAVGVASPEPSEAELLIRQGRNPFLLDSVADFPDFYAMTMARPPFLPGVLRAAVAADYVARREQLAEIFADFHGVATLDDRLDEITAPTLVMWGEEDRLVHPSTARAWADGIAGARTVLYPGIGHMPMLEAPRRSAADYRAFLARVGAGSRRRDEVP</sequence>
<dbReference type="SUPFAM" id="SSF53474">
    <property type="entry name" value="alpha/beta-Hydrolases"/>
    <property type="match status" value="1"/>
</dbReference>
<dbReference type="InterPro" id="IPR000073">
    <property type="entry name" value="AB_hydrolase_1"/>
</dbReference>
<gene>
    <name evidence="2" type="ORF">EUA07_16965</name>
</gene>
<reference evidence="2 3" key="1">
    <citation type="submission" date="2019-01" db="EMBL/GenBank/DDBJ databases">
        <title>Novel species of Nocardioides.</title>
        <authorList>
            <person name="Liu Q."/>
            <person name="Xin Y.-H."/>
        </authorList>
    </citation>
    <scope>NUCLEOTIDE SEQUENCE [LARGE SCALE GENOMIC DNA]</scope>
    <source>
        <strain evidence="2 3">CGMCC 4.6875</strain>
    </source>
</reference>
<dbReference type="EMBL" id="SDWU01000020">
    <property type="protein sequence ID" value="RYB99157.1"/>
    <property type="molecule type" value="Genomic_DNA"/>
</dbReference>
<dbReference type="PRINTS" id="PR00111">
    <property type="entry name" value="ABHYDROLASE"/>
</dbReference>
<dbReference type="GO" id="GO:0047372">
    <property type="term" value="F:monoacylglycerol lipase activity"/>
    <property type="evidence" value="ECO:0007669"/>
    <property type="project" value="TreeGrafter"/>
</dbReference>
<name>A0A4Q2SBR1_9ACTN</name>
<keyword evidence="2" id="KW-0378">Hydrolase</keyword>
<accession>A0A4Q2SBR1</accession>
<dbReference type="PANTHER" id="PTHR43798">
    <property type="entry name" value="MONOACYLGLYCEROL LIPASE"/>
    <property type="match status" value="1"/>
</dbReference>
<dbReference type="InterPro" id="IPR029058">
    <property type="entry name" value="AB_hydrolase_fold"/>
</dbReference>
<proteinExistence type="predicted"/>